<evidence type="ECO:0000256" key="2">
    <source>
        <dbReference type="ARBA" id="ARBA00022475"/>
    </source>
</evidence>
<keyword evidence="2" id="KW-1003">Cell membrane</keyword>
<evidence type="ECO:0000313" key="15">
    <source>
        <dbReference type="Proteomes" id="UP000076400"/>
    </source>
</evidence>
<evidence type="ECO:0000256" key="9">
    <source>
        <dbReference type="ARBA" id="ARBA00023049"/>
    </source>
</evidence>
<dbReference type="InterPro" id="IPR050083">
    <property type="entry name" value="HtpX_protease"/>
</dbReference>
<evidence type="ECO:0000256" key="10">
    <source>
        <dbReference type="ARBA" id="ARBA00023136"/>
    </source>
</evidence>
<keyword evidence="3 11" id="KW-0645">Protease</keyword>
<evidence type="ECO:0000256" key="8">
    <source>
        <dbReference type="ARBA" id="ARBA00022989"/>
    </source>
</evidence>
<comment type="cofactor">
    <cofactor evidence="11">
        <name>Zn(2+)</name>
        <dbReference type="ChEBI" id="CHEBI:29105"/>
    </cofactor>
    <text evidence="11">Binds 1 zinc ion per subunit.</text>
</comment>
<keyword evidence="4 12" id="KW-0812">Transmembrane</keyword>
<reference evidence="14 15" key="1">
    <citation type="submission" date="2015-12" db="EMBL/GenBank/DDBJ databases">
        <title>Genome sequence of Oceanibaculum pacificum MCCC 1A02656.</title>
        <authorList>
            <person name="Lu L."/>
            <person name="Lai Q."/>
            <person name="Shao Z."/>
            <person name="Qian P."/>
        </authorList>
    </citation>
    <scope>NUCLEOTIDE SEQUENCE [LARGE SCALE GENOMIC DNA]</scope>
    <source>
        <strain evidence="14 15">MCCC 1A02656</strain>
    </source>
</reference>
<comment type="caution">
    <text evidence="14">The sequence shown here is derived from an EMBL/GenBank/DDBJ whole genome shotgun (WGS) entry which is preliminary data.</text>
</comment>
<keyword evidence="10 12" id="KW-0472">Membrane</keyword>
<feature type="transmembrane region" description="Helical" evidence="12">
    <location>
        <begin position="161"/>
        <end position="180"/>
    </location>
</feature>
<name>A0A154W1L3_9PROT</name>
<evidence type="ECO:0000259" key="13">
    <source>
        <dbReference type="Pfam" id="PF01435"/>
    </source>
</evidence>
<dbReference type="GO" id="GO:0046872">
    <property type="term" value="F:metal ion binding"/>
    <property type="evidence" value="ECO:0007669"/>
    <property type="project" value="UniProtKB-KW"/>
</dbReference>
<evidence type="ECO:0000256" key="4">
    <source>
        <dbReference type="ARBA" id="ARBA00022692"/>
    </source>
</evidence>
<keyword evidence="7 11" id="KW-0862">Zinc</keyword>
<dbReference type="EMBL" id="LPXN01000116">
    <property type="protein sequence ID" value="KZD07341.1"/>
    <property type="molecule type" value="Genomic_DNA"/>
</dbReference>
<accession>A0A154W1L3</accession>
<dbReference type="STRING" id="580166.AUP43_02120"/>
<evidence type="ECO:0000256" key="1">
    <source>
        <dbReference type="ARBA" id="ARBA00004651"/>
    </source>
</evidence>
<feature type="domain" description="Peptidase M48" evidence="13">
    <location>
        <begin position="78"/>
        <end position="276"/>
    </location>
</feature>
<evidence type="ECO:0000256" key="7">
    <source>
        <dbReference type="ARBA" id="ARBA00022833"/>
    </source>
</evidence>
<dbReference type="GO" id="GO:0005886">
    <property type="term" value="C:plasma membrane"/>
    <property type="evidence" value="ECO:0007669"/>
    <property type="project" value="UniProtKB-SubCell"/>
</dbReference>
<dbReference type="InterPro" id="IPR001915">
    <property type="entry name" value="Peptidase_M48"/>
</dbReference>
<dbReference type="Proteomes" id="UP000076400">
    <property type="component" value="Unassembled WGS sequence"/>
</dbReference>
<feature type="transmembrane region" description="Helical" evidence="12">
    <location>
        <begin position="12"/>
        <end position="34"/>
    </location>
</feature>
<dbReference type="OrthoDB" id="15218at2"/>
<protein>
    <recommendedName>
        <fullName evidence="13">Peptidase M48 domain-containing protein</fullName>
    </recommendedName>
</protein>
<proteinExistence type="inferred from homology"/>
<comment type="subcellular location">
    <subcellularLocation>
        <location evidence="1">Cell membrane</location>
        <topology evidence="1">Multi-pass membrane protein</topology>
    </subcellularLocation>
</comment>
<dbReference type="PANTHER" id="PTHR43221:SF1">
    <property type="entry name" value="PROTEASE HTPX"/>
    <property type="match status" value="1"/>
</dbReference>
<organism evidence="14 15">
    <name type="scientific">Oceanibaculum pacificum</name>
    <dbReference type="NCBI Taxonomy" id="580166"/>
    <lineage>
        <taxon>Bacteria</taxon>
        <taxon>Pseudomonadati</taxon>
        <taxon>Pseudomonadota</taxon>
        <taxon>Alphaproteobacteria</taxon>
        <taxon>Rhodospirillales</taxon>
        <taxon>Oceanibaculaceae</taxon>
        <taxon>Oceanibaculum</taxon>
    </lineage>
</organism>
<evidence type="ECO:0000256" key="6">
    <source>
        <dbReference type="ARBA" id="ARBA00022801"/>
    </source>
</evidence>
<gene>
    <name evidence="14" type="ORF">AUP43_02120</name>
</gene>
<evidence type="ECO:0000256" key="11">
    <source>
        <dbReference type="RuleBase" id="RU003983"/>
    </source>
</evidence>
<dbReference type="AlphaFoldDB" id="A0A154W1L3"/>
<dbReference type="Pfam" id="PF01435">
    <property type="entry name" value="Peptidase_M48"/>
    <property type="match status" value="1"/>
</dbReference>
<dbReference type="RefSeq" id="WP_067556856.1">
    <property type="nucleotide sequence ID" value="NZ_LPXN01000116.1"/>
</dbReference>
<comment type="similarity">
    <text evidence="11">Belongs to the peptidase M48 family.</text>
</comment>
<dbReference type="GO" id="GO:0004222">
    <property type="term" value="F:metalloendopeptidase activity"/>
    <property type="evidence" value="ECO:0007669"/>
    <property type="project" value="InterPro"/>
</dbReference>
<keyword evidence="15" id="KW-1185">Reference proteome</keyword>
<feature type="transmembrane region" description="Helical" evidence="12">
    <location>
        <begin position="186"/>
        <end position="205"/>
    </location>
</feature>
<evidence type="ECO:0000256" key="5">
    <source>
        <dbReference type="ARBA" id="ARBA00022723"/>
    </source>
</evidence>
<feature type="transmembrane region" description="Helical" evidence="12">
    <location>
        <begin position="40"/>
        <end position="65"/>
    </location>
</feature>
<dbReference type="CDD" id="cd07339">
    <property type="entry name" value="M48B_HtpX_like"/>
    <property type="match status" value="1"/>
</dbReference>
<keyword evidence="9 11" id="KW-0482">Metalloprotease</keyword>
<keyword evidence="5" id="KW-0479">Metal-binding</keyword>
<dbReference type="GO" id="GO:0006508">
    <property type="term" value="P:proteolysis"/>
    <property type="evidence" value="ECO:0007669"/>
    <property type="project" value="UniProtKB-KW"/>
</dbReference>
<keyword evidence="6 11" id="KW-0378">Hydrolase</keyword>
<dbReference type="Gene3D" id="3.30.2010.10">
    <property type="entry name" value="Metalloproteases ('zincins'), catalytic domain"/>
    <property type="match status" value="1"/>
</dbReference>
<keyword evidence="8 12" id="KW-1133">Transmembrane helix</keyword>
<evidence type="ECO:0000256" key="12">
    <source>
        <dbReference type="SAM" id="Phobius"/>
    </source>
</evidence>
<sequence length="317" mass="34635">MSAHALHKLRNIVHSALLIVGMALIVSACAWTLWGTEGILWGLAGAILAMVLSPAVPPALVLSLYRARPVGHAELPDVYAALAELGRRADLPAPPRLYYVPSAVLNAFAVGNRSTAAIAVTDGMLRNLTFRELVGVLAHEVSHIANNDLWVMNLADAMSRVTSLMSYLGIVLLAVNLPLISANGSVVPWLLVLLLIVAPTLMDLLQLALSRAREFDADLDAVRLTGETEGLASALAKLESWQGRFWERVLFPGRRVPDPSLLRTHPPTEERIRRLMRLRDEISSPPLSSPATRVVVVPATIMPVARSPRYRWPGIWY</sequence>
<evidence type="ECO:0000256" key="3">
    <source>
        <dbReference type="ARBA" id="ARBA00022670"/>
    </source>
</evidence>
<evidence type="ECO:0000313" key="14">
    <source>
        <dbReference type="EMBL" id="KZD07341.1"/>
    </source>
</evidence>
<dbReference type="PANTHER" id="PTHR43221">
    <property type="entry name" value="PROTEASE HTPX"/>
    <property type="match status" value="1"/>
</dbReference>